<evidence type="ECO:0000256" key="3">
    <source>
        <dbReference type="ARBA" id="ARBA00038412"/>
    </source>
</evidence>
<evidence type="ECO:0000259" key="5">
    <source>
        <dbReference type="SMART" id="SM00507"/>
    </source>
</evidence>
<keyword evidence="6" id="KW-0255">Endonuclease</keyword>
<dbReference type="GO" id="GO:0005829">
    <property type="term" value="C:cytosol"/>
    <property type="evidence" value="ECO:0007669"/>
    <property type="project" value="TreeGrafter"/>
</dbReference>
<reference evidence="6 7" key="1">
    <citation type="submission" date="2020-08" db="EMBL/GenBank/DDBJ databases">
        <authorList>
            <person name="Ren C."/>
            <person name="Gu Y."/>
            <person name="Xu Y."/>
        </authorList>
    </citation>
    <scope>NUCLEOTIDE SEQUENCE [LARGE SCALE GENOMIC DNA]</scope>
    <source>
        <strain evidence="6 7">LBM18003</strain>
    </source>
</reference>
<evidence type="ECO:0000256" key="1">
    <source>
        <dbReference type="ARBA" id="ARBA00022722"/>
    </source>
</evidence>
<organism evidence="6 7">
    <name type="scientific">Caproicibacterium amylolyticum</name>
    <dbReference type="NCBI Taxonomy" id="2766537"/>
    <lineage>
        <taxon>Bacteria</taxon>
        <taxon>Bacillati</taxon>
        <taxon>Bacillota</taxon>
        <taxon>Clostridia</taxon>
        <taxon>Eubacteriales</taxon>
        <taxon>Oscillospiraceae</taxon>
        <taxon>Caproicibacterium</taxon>
    </lineage>
</organism>
<dbReference type="CDD" id="cd00085">
    <property type="entry name" value="HNHc"/>
    <property type="match status" value="1"/>
</dbReference>
<comment type="similarity">
    <text evidence="3">Belongs to the HNH nuclease family.</text>
</comment>
<evidence type="ECO:0000256" key="2">
    <source>
        <dbReference type="ARBA" id="ARBA00022801"/>
    </source>
</evidence>
<dbReference type="RefSeq" id="WP_212506962.1">
    <property type="nucleotide sequence ID" value="NZ_CP060696.1"/>
</dbReference>
<accession>A0A7G9WGT5</accession>
<dbReference type="SMART" id="SM00507">
    <property type="entry name" value="HNHc"/>
    <property type="match status" value="1"/>
</dbReference>
<dbReference type="KEGG" id="caml:H6X83_13455"/>
<proteinExistence type="inferred from homology"/>
<gene>
    <name evidence="6" type="ORF">H6X83_13455</name>
</gene>
<feature type="domain" description="HNH nuclease" evidence="5">
    <location>
        <begin position="53"/>
        <end position="106"/>
    </location>
</feature>
<dbReference type="GO" id="GO:0008270">
    <property type="term" value="F:zinc ion binding"/>
    <property type="evidence" value="ECO:0007669"/>
    <property type="project" value="InterPro"/>
</dbReference>
<evidence type="ECO:0000256" key="4">
    <source>
        <dbReference type="ARBA" id="ARBA00040194"/>
    </source>
</evidence>
<dbReference type="Proteomes" id="UP000516046">
    <property type="component" value="Chromosome"/>
</dbReference>
<dbReference type="GO" id="GO:0004519">
    <property type="term" value="F:endonuclease activity"/>
    <property type="evidence" value="ECO:0007669"/>
    <property type="project" value="UniProtKB-KW"/>
</dbReference>
<sequence>MPYRPKRPCSYPGCPNLTNGRFCEEHAKEEAKRYEHYQRDPVTRKRYGREWIRIRNQYIAAHPLCEQCRKHERITPAEEVHHIKPLSLGGTNDFDNLMALCTSCHSEITAREGGRWGR</sequence>
<evidence type="ECO:0000313" key="7">
    <source>
        <dbReference type="Proteomes" id="UP000516046"/>
    </source>
</evidence>
<dbReference type="PANTHER" id="PTHR41286">
    <property type="entry name" value="HNH NUCLEASE YAJD-RELATED"/>
    <property type="match status" value="1"/>
</dbReference>
<keyword evidence="1" id="KW-0540">Nuclease</keyword>
<dbReference type="GO" id="GO:0003676">
    <property type="term" value="F:nucleic acid binding"/>
    <property type="evidence" value="ECO:0007669"/>
    <property type="project" value="InterPro"/>
</dbReference>
<dbReference type="GO" id="GO:0016787">
    <property type="term" value="F:hydrolase activity"/>
    <property type="evidence" value="ECO:0007669"/>
    <property type="project" value="UniProtKB-KW"/>
</dbReference>
<dbReference type="AlphaFoldDB" id="A0A7G9WGT5"/>
<dbReference type="EMBL" id="CP060696">
    <property type="protein sequence ID" value="QNO17897.1"/>
    <property type="molecule type" value="Genomic_DNA"/>
</dbReference>
<dbReference type="Gene3D" id="1.10.30.50">
    <property type="match status" value="1"/>
</dbReference>
<dbReference type="PANTHER" id="PTHR41286:SF1">
    <property type="entry name" value="HNH NUCLEASE YAJD-RELATED"/>
    <property type="match status" value="1"/>
</dbReference>
<keyword evidence="2" id="KW-0378">Hydrolase</keyword>
<evidence type="ECO:0000313" key="6">
    <source>
        <dbReference type="EMBL" id="QNO17897.1"/>
    </source>
</evidence>
<dbReference type="InterPro" id="IPR003615">
    <property type="entry name" value="HNH_nuc"/>
</dbReference>
<name>A0A7G9WGT5_9FIRM</name>
<keyword evidence="7" id="KW-1185">Reference proteome</keyword>
<dbReference type="InterPro" id="IPR002711">
    <property type="entry name" value="HNH"/>
</dbReference>
<protein>
    <recommendedName>
        <fullName evidence="4">Putative HNH nuclease YajD</fullName>
    </recommendedName>
</protein>
<dbReference type="Pfam" id="PF01844">
    <property type="entry name" value="HNH"/>
    <property type="match status" value="1"/>
</dbReference>